<keyword evidence="2" id="KW-1185">Reference proteome</keyword>
<accession>A0AAN7YW32</accession>
<gene>
    <name evidence="1" type="ORF">RRF57_003005</name>
</gene>
<evidence type="ECO:0000313" key="1">
    <source>
        <dbReference type="EMBL" id="KAK5627290.1"/>
    </source>
</evidence>
<comment type="caution">
    <text evidence="1">The sequence shown here is derived from an EMBL/GenBank/DDBJ whole genome shotgun (WGS) entry which is preliminary data.</text>
</comment>
<evidence type="ECO:0000313" key="2">
    <source>
        <dbReference type="Proteomes" id="UP001305414"/>
    </source>
</evidence>
<dbReference type="Proteomes" id="UP001305414">
    <property type="component" value="Unassembled WGS sequence"/>
</dbReference>
<sequence length="150" mass="16823">MSRRTDLRENETAIGNSFLGVNTINIQCYRPRERLPQTLFVKAVIAKIEGREGKFTQNPPVRFVPRLGSPSFAKLWLAMRTGRVLSSVMGQKPRGEMLSGRNRINPGTLGARSQYRGSAAQLAGPRGKGVARIFPAIRVSLHYLILRRYE</sequence>
<dbReference type="AlphaFoldDB" id="A0AAN7YW32"/>
<organism evidence="1 2">
    <name type="scientific">Xylaria bambusicola</name>
    <dbReference type="NCBI Taxonomy" id="326684"/>
    <lineage>
        <taxon>Eukaryota</taxon>
        <taxon>Fungi</taxon>
        <taxon>Dikarya</taxon>
        <taxon>Ascomycota</taxon>
        <taxon>Pezizomycotina</taxon>
        <taxon>Sordariomycetes</taxon>
        <taxon>Xylariomycetidae</taxon>
        <taxon>Xylariales</taxon>
        <taxon>Xylariaceae</taxon>
        <taxon>Xylaria</taxon>
    </lineage>
</organism>
<protein>
    <submittedName>
        <fullName evidence="1">Uncharacterized protein</fullName>
    </submittedName>
</protein>
<reference evidence="1 2" key="1">
    <citation type="submission" date="2023-10" db="EMBL/GenBank/DDBJ databases">
        <title>Draft genome sequence of Xylaria bambusicola isolate GMP-LS, the root and basal stem rot pathogen of sugarcane in Indonesia.</title>
        <authorList>
            <person name="Selvaraj P."/>
            <person name="Muralishankar V."/>
            <person name="Muruganantham S."/>
            <person name="Sp S."/>
            <person name="Haryani S."/>
            <person name="Lau K.J.X."/>
            <person name="Naqvi N.I."/>
        </authorList>
    </citation>
    <scope>NUCLEOTIDE SEQUENCE [LARGE SCALE GENOMIC DNA]</scope>
    <source>
        <strain evidence="1">GMP-LS</strain>
    </source>
</reference>
<dbReference type="EMBL" id="JAWHQM010000005">
    <property type="protein sequence ID" value="KAK5627290.1"/>
    <property type="molecule type" value="Genomic_DNA"/>
</dbReference>
<proteinExistence type="predicted"/>
<name>A0AAN7YW32_9PEZI</name>